<dbReference type="OrthoDB" id="270318at2759"/>
<keyword evidence="2" id="KW-1185">Reference proteome</keyword>
<protein>
    <submittedName>
        <fullName evidence="1">NADH dehydrogenase (Ubiquinone) complex I, assembly factor 6</fullName>
    </submittedName>
</protein>
<accession>A0A1R1PGL6</accession>
<proteinExistence type="predicted"/>
<reference evidence="2" key="1">
    <citation type="submission" date="2017-01" db="EMBL/GenBank/DDBJ databases">
        <authorList>
            <person name="Wang Y."/>
            <person name="White M."/>
            <person name="Kvist S."/>
            <person name="Moncalvo J.-M."/>
        </authorList>
    </citation>
    <scope>NUCLEOTIDE SEQUENCE [LARGE SCALE GENOMIC DNA]</scope>
    <source>
        <strain evidence="2">COL-18-3</strain>
    </source>
</reference>
<organism evidence="1 2">
    <name type="scientific">Zancudomyces culisetae</name>
    <name type="common">Gut fungus</name>
    <name type="synonym">Smittium culisetae</name>
    <dbReference type="NCBI Taxonomy" id="1213189"/>
    <lineage>
        <taxon>Eukaryota</taxon>
        <taxon>Fungi</taxon>
        <taxon>Fungi incertae sedis</taxon>
        <taxon>Zoopagomycota</taxon>
        <taxon>Kickxellomycotina</taxon>
        <taxon>Harpellomycetes</taxon>
        <taxon>Harpellales</taxon>
        <taxon>Legeriomycetaceae</taxon>
        <taxon>Zancudomyces</taxon>
    </lineage>
</organism>
<keyword evidence="1" id="KW-0830">Ubiquinone</keyword>
<name>A0A1R1PGL6_ZANCU</name>
<dbReference type="Proteomes" id="UP000188320">
    <property type="component" value="Unassembled WGS sequence"/>
</dbReference>
<evidence type="ECO:0000313" key="2">
    <source>
        <dbReference type="Proteomes" id="UP000188320"/>
    </source>
</evidence>
<gene>
    <name evidence="1" type="ORF">AX774_g6495</name>
</gene>
<sequence>MYAGLFHIYFELLGVRNYHCDNAARLISKAYNIILLLREICKFEAGKNVASAHGSRGDAGVNDNSNIAMLEFLTSNNDNLGAGNIKDSKSGKSGNDIKRDDDLIYELASTAFTRLCGVKEVYLPHSPKQSYPAYLSMVPLLSWLEQLEKHNFNIRNKKLLLSSFSLPIKLWYSNRSLYKHNKL</sequence>
<dbReference type="EMBL" id="LSSK01001316">
    <property type="protein sequence ID" value="OMH80079.1"/>
    <property type="molecule type" value="Genomic_DNA"/>
</dbReference>
<comment type="caution">
    <text evidence="1">The sequence shown here is derived from an EMBL/GenBank/DDBJ whole genome shotgun (WGS) entry which is preliminary data.</text>
</comment>
<evidence type="ECO:0000313" key="1">
    <source>
        <dbReference type="EMBL" id="OMH80079.1"/>
    </source>
</evidence>
<dbReference type="AlphaFoldDB" id="A0A1R1PGL6"/>